<evidence type="ECO:0000313" key="1">
    <source>
        <dbReference type="EnsemblMetazoa" id="AALB002370-PA"/>
    </source>
</evidence>
<reference evidence="1" key="2">
    <citation type="submission" date="2022-08" db="UniProtKB">
        <authorList>
            <consortium name="EnsemblMetazoa"/>
        </authorList>
    </citation>
    <scope>IDENTIFICATION</scope>
    <source>
        <strain evidence="1">STECLA/ALBI9_A</strain>
    </source>
</reference>
<dbReference type="Proteomes" id="UP000069272">
    <property type="component" value="Chromosome 2R"/>
</dbReference>
<protein>
    <submittedName>
        <fullName evidence="1">Uncharacterized protein</fullName>
    </submittedName>
</protein>
<organism evidence="1 2">
    <name type="scientific">Anopheles albimanus</name>
    <name type="common">New world malaria mosquito</name>
    <dbReference type="NCBI Taxonomy" id="7167"/>
    <lineage>
        <taxon>Eukaryota</taxon>
        <taxon>Metazoa</taxon>
        <taxon>Ecdysozoa</taxon>
        <taxon>Arthropoda</taxon>
        <taxon>Hexapoda</taxon>
        <taxon>Insecta</taxon>
        <taxon>Pterygota</taxon>
        <taxon>Neoptera</taxon>
        <taxon>Endopterygota</taxon>
        <taxon>Diptera</taxon>
        <taxon>Nematocera</taxon>
        <taxon>Culicoidea</taxon>
        <taxon>Culicidae</taxon>
        <taxon>Anophelinae</taxon>
        <taxon>Anopheles</taxon>
    </lineage>
</organism>
<keyword evidence="2" id="KW-1185">Reference proteome</keyword>
<sequence length="68" mass="7945">MNGEVGGQDGRVVDEDIHWAKVTFDIAPKLSHCLVVRHINLQPTPEKREFIHVADKKMLIRFRWCHPE</sequence>
<dbReference type="VEuPathDB" id="VectorBase:AALB002370"/>
<dbReference type="EnsemblMetazoa" id="AALB002370-RA">
    <property type="protein sequence ID" value="AALB002370-PA"/>
    <property type="gene ID" value="AALB002370"/>
</dbReference>
<name>A0A182F7B1_ANOAL</name>
<accession>A0A182F7B1</accession>
<evidence type="ECO:0000313" key="2">
    <source>
        <dbReference type="Proteomes" id="UP000069272"/>
    </source>
</evidence>
<reference evidence="1 2" key="1">
    <citation type="journal article" date="2017" name="G3 (Bethesda)">
        <title>The Physical Genome Mapping of Anopheles albimanus Corrected Scaffold Misassemblies and Identified Interarm Rearrangements in Genus Anopheles.</title>
        <authorList>
            <person name="Artemov G.N."/>
            <person name="Peery A.N."/>
            <person name="Jiang X."/>
            <person name="Tu Z."/>
            <person name="Stegniy V.N."/>
            <person name="Sharakhova M.V."/>
            <person name="Sharakhov I.V."/>
        </authorList>
    </citation>
    <scope>NUCLEOTIDE SEQUENCE [LARGE SCALE GENOMIC DNA]</scope>
    <source>
        <strain evidence="1 2">ALBI9_A</strain>
    </source>
</reference>
<proteinExistence type="predicted"/>
<dbReference type="AlphaFoldDB" id="A0A182F7B1"/>